<dbReference type="OrthoDB" id="5861192at2759"/>
<dbReference type="RefSeq" id="XP_024501175.1">
    <property type="nucleotide sequence ID" value="XM_024647059.1"/>
</dbReference>
<dbReference type="WormBase" id="SRAE_1000024900">
    <property type="protein sequence ID" value="SRP07818"/>
    <property type="gene ID" value="WBGene00256843"/>
</dbReference>
<protein>
    <submittedName>
        <fullName evidence="1 3">Uncharacterized protein</fullName>
    </submittedName>
</protein>
<organism evidence="1">
    <name type="scientific">Strongyloides ratti</name>
    <name type="common">Parasitic roundworm</name>
    <dbReference type="NCBI Taxonomy" id="34506"/>
    <lineage>
        <taxon>Eukaryota</taxon>
        <taxon>Metazoa</taxon>
        <taxon>Ecdysozoa</taxon>
        <taxon>Nematoda</taxon>
        <taxon>Chromadorea</taxon>
        <taxon>Rhabditida</taxon>
        <taxon>Tylenchina</taxon>
        <taxon>Panagrolaimomorpha</taxon>
        <taxon>Strongyloidoidea</taxon>
        <taxon>Strongyloididae</taxon>
        <taxon>Strongyloides</taxon>
    </lineage>
</organism>
<proteinExistence type="predicted"/>
<dbReference type="GeneID" id="36374338"/>
<accession>A0A090MU41</accession>
<name>A0A090MU41_STRRB</name>
<gene>
    <name evidence="1 3 4" type="ORF">SRAE_1000024900</name>
</gene>
<dbReference type="Proteomes" id="UP000035682">
    <property type="component" value="Unplaced"/>
</dbReference>
<dbReference type="CTD" id="36374338"/>
<evidence type="ECO:0000313" key="4">
    <source>
        <dbReference type="WormBase" id="SRAE_1000024900"/>
    </source>
</evidence>
<reference evidence="1 2" key="1">
    <citation type="submission" date="2014-09" db="EMBL/GenBank/DDBJ databases">
        <authorList>
            <person name="Martin A.A."/>
        </authorList>
    </citation>
    <scope>NUCLEOTIDE SEQUENCE</scope>
    <source>
        <strain evidence="2">ED321</strain>
        <strain evidence="1">ED321 Heterogonic</strain>
    </source>
</reference>
<reference evidence="3" key="2">
    <citation type="submission" date="2020-12" db="UniProtKB">
        <authorList>
            <consortium name="WormBaseParasite"/>
        </authorList>
    </citation>
    <scope>IDENTIFICATION</scope>
</reference>
<evidence type="ECO:0000313" key="3">
    <source>
        <dbReference type="WBParaSite" id="SRAE_1000024900.1"/>
    </source>
</evidence>
<dbReference type="OMA" id="YRAIRIQ"/>
<keyword evidence="2" id="KW-1185">Reference proteome</keyword>
<evidence type="ECO:0000313" key="1">
    <source>
        <dbReference type="EMBL" id="CEF61973.1"/>
    </source>
</evidence>
<dbReference type="AlphaFoldDB" id="A0A090MU41"/>
<sequence length="114" mass="13604">MEPYEDTEYIWTKRTFEDPRFYTASFGKRNVEKKNVIKNEKKSKKEVNMSIEKKKDDELIDIMDPRFYSTAFGKRTIKLEDLQNIDPRFFSSAYGKRSSYEMDDPRLFSAAFGK</sequence>
<dbReference type="EMBL" id="LN609528">
    <property type="protein sequence ID" value="CEF61973.1"/>
    <property type="molecule type" value="Genomic_DNA"/>
</dbReference>
<dbReference type="STRING" id="34506.A0A090MU41"/>
<evidence type="ECO:0000313" key="2">
    <source>
        <dbReference type="Proteomes" id="UP000035682"/>
    </source>
</evidence>
<dbReference type="WBParaSite" id="SRAE_1000024900.1">
    <property type="protein sequence ID" value="SRAE_1000024900.1"/>
    <property type="gene ID" value="WBGene00256843"/>
</dbReference>